<feature type="transmembrane region" description="Helical" evidence="8">
    <location>
        <begin position="210"/>
        <end position="227"/>
    </location>
</feature>
<evidence type="ECO:0000256" key="6">
    <source>
        <dbReference type="ARBA" id="ARBA00022989"/>
    </source>
</evidence>
<keyword evidence="2" id="KW-0813">Transport</keyword>
<feature type="transmembrane region" description="Helical" evidence="8">
    <location>
        <begin position="308"/>
        <end position="330"/>
    </location>
</feature>
<feature type="transmembrane region" description="Helical" evidence="8">
    <location>
        <begin position="107"/>
        <end position="124"/>
    </location>
</feature>
<feature type="transmembrane region" description="Helical" evidence="8">
    <location>
        <begin position="12"/>
        <end position="31"/>
    </location>
</feature>
<evidence type="ECO:0000256" key="7">
    <source>
        <dbReference type="ARBA" id="ARBA00023136"/>
    </source>
</evidence>
<evidence type="ECO:0000313" key="10">
    <source>
        <dbReference type="EMBL" id="OAM26054.1"/>
    </source>
</evidence>
<gene>
    <name evidence="10" type="ORF">A7P95_10085</name>
</gene>
<dbReference type="EMBL" id="LXSL01000032">
    <property type="protein sequence ID" value="OAM26054.1"/>
    <property type="molecule type" value="Genomic_DNA"/>
</dbReference>
<reference evidence="11" key="1">
    <citation type="submission" date="2016-05" db="EMBL/GenBank/DDBJ databases">
        <title>Draft genome of Corynebacterium afermentans subsp. afermentans LCDC 88199T.</title>
        <authorList>
            <person name="Bernier A.-M."/>
            <person name="Bernard K."/>
        </authorList>
    </citation>
    <scope>NUCLEOTIDE SEQUENCE [LARGE SCALE GENOMIC DNA]</scope>
    <source>
        <strain evidence="11">NML02-A-017</strain>
    </source>
</reference>
<dbReference type="InterPro" id="IPR003352">
    <property type="entry name" value="PTS_EIIC"/>
</dbReference>
<feature type="transmembrane region" description="Helical" evidence="8">
    <location>
        <begin position="51"/>
        <end position="71"/>
    </location>
</feature>
<evidence type="ECO:0000256" key="3">
    <source>
        <dbReference type="ARBA" id="ARBA00022475"/>
    </source>
</evidence>
<sequence length="346" mass="35634">MDKLTAKSFMMNLLNGSALGIVVALVPGALLGELVKALAPYYEPLSVLTQMIGATNAMVGIAVGVAIGYLFKFTPIESISVGLAVMIAGGAVRFAESGIQIKGTGDIFTMVFTAGIAAGLILLLRSRVRGYAILVIPTVCLFAAGTLGRLAFPYFMAFSQLLGSWIAHLLTLEQTLMAVLIAVAFACLIVSPVSSVGIATAIHLAGVGSGAANLGICACAFSLAVAGRRMNSLGTCAAHFVGSPKLSMPNIVAKPKLLLPIMLNAAMAGALASLFHIQGTEFSAGFGISGLIGPVNHLKLAGWGAGQLAVAVLVFVVVPVAGAYAADWLFVGRLKWIAPEDYRIDV</sequence>
<proteinExistence type="predicted"/>
<comment type="caution">
    <text evidence="10">The sequence shown here is derived from an EMBL/GenBank/DDBJ whole genome shotgun (WGS) entry which is preliminary data.</text>
</comment>
<comment type="subcellular location">
    <subcellularLocation>
        <location evidence="1">Cell membrane</location>
        <topology evidence="1">Multi-pass membrane protein</topology>
    </subcellularLocation>
</comment>
<keyword evidence="4" id="KW-0762">Sugar transport</keyword>
<dbReference type="GO" id="GO:0008982">
    <property type="term" value="F:protein-N(PI)-phosphohistidine-sugar phosphotransferase activity"/>
    <property type="evidence" value="ECO:0007669"/>
    <property type="project" value="InterPro"/>
</dbReference>
<dbReference type="STRING" id="1795827.A7P95_10085"/>
<feature type="transmembrane region" description="Helical" evidence="8">
    <location>
        <begin position="154"/>
        <end position="172"/>
    </location>
</feature>
<keyword evidence="5 8" id="KW-0812">Transmembrane</keyword>
<evidence type="ECO:0000256" key="2">
    <source>
        <dbReference type="ARBA" id="ARBA00022448"/>
    </source>
</evidence>
<evidence type="ECO:0000256" key="1">
    <source>
        <dbReference type="ARBA" id="ARBA00004651"/>
    </source>
</evidence>
<keyword evidence="7 8" id="KW-0472">Membrane</keyword>
<dbReference type="OrthoDB" id="396983at2"/>
<evidence type="ECO:0000313" key="11">
    <source>
        <dbReference type="Proteomes" id="UP000077885"/>
    </source>
</evidence>
<evidence type="ECO:0000259" key="9">
    <source>
        <dbReference type="Pfam" id="PF13303"/>
    </source>
</evidence>
<dbReference type="RefSeq" id="WP_067594865.1">
    <property type="nucleotide sequence ID" value="NZ_LXSL01000032.1"/>
</dbReference>
<feature type="transmembrane region" description="Helical" evidence="8">
    <location>
        <begin position="131"/>
        <end position="148"/>
    </location>
</feature>
<dbReference type="GO" id="GO:0005886">
    <property type="term" value="C:plasma membrane"/>
    <property type="evidence" value="ECO:0007669"/>
    <property type="project" value="UniProtKB-SubCell"/>
</dbReference>
<feature type="domain" description="Phosphotransferase system EIIC" evidence="9">
    <location>
        <begin position="11"/>
        <end position="343"/>
    </location>
</feature>
<feature type="transmembrane region" description="Helical" evidence="8">
    <location>
        <begin position="78"/>
        <end position="95"/>
    </location>
</feature>
<feature type="transmembrane region" description="Helical" evidence="8">
    <location>
        <begin position="179"/>
        <end position="204"/>
    </location>
</feature>
<evidence type="ECO:0000256" key="4">
    <source>
        <dbReference type="ARBA" id="ARBA00022597"/>
    </source>
</evidence>
<accession>A0A1A9RTG7</accession>
<dbReference type="Pfam" id="PF13303">
    <property type="entry name" value="PTS_EIIC_2"/>
    <property type="match status" value="1"/>
</dbReference>
<dbReference type="GO" id="GO:0009401">
    <property type="term" value="P:phosphoenolpyruvate-dependent sugar phosphotransferase system"/>
    <property type="evidence" value="ECO:0007669"/>
    <property type="project" value="InterPro"/>
</dbReference>
<feature type="transmembrane region" description="Helical" evidence="8">
    <location>
        <begin position="257"/>
        <end position="277"/>
    </location>
</feature>
<name>A0A1A9RTG7_9NEIS</name>
<keyword evidence="3" id="KW-1003">Cell membrane</keyword>
<evidence type="ECO:0000256" key="8">
    <source>
        <dbReference type="SAM" id="Phobius"/>
    </source>
</evidence>
<organism evidence="10 11">
    <name type="scientific">Eikenella longinqua</name>
    <dbReference type="NCBI Taxonomy" id="1795827"/>
    <lineage>
        <taxon>Bacteria</taxon>
        <taxon>Pseudomonadati</taxon>
        <taxon>Pseudomonadota</taxon>
        <taxon>Betaproteobacteria</taxon>
        <taxon>Neisseriales</taxon>
        <taxon>Neisseriaceae</taxon>
        <taxon>Eikenella</taxon>
    </lineage>
</organism>
<keyword evidence="6 8" id="KW-1133">Transmembrane helix</keyword>
<dbReference type="AlphaFoldDB" id="A0A1A9RTG7"/>
<dbReference type="Proteomes" id="UP000077885">
    <property type="component" value="Unassembled WGS sequence"/>
</dbReference>
<evidence type="ECO:0000256" key="5">
    <source>
        <dbReference type="ARBA" id="ARBA00022692"/>
    </source>
</evidence>
<keyword evidence="11" id="KW-1185">Reference proteome</keyword>
<protein>
    <recommendedName>
        <fullName evidence="9">Phosphotransferase system EIIC domain-containing protein</fullName>
    </recommendedName>
</protein>